<gene>
    <name evidence="1" type="ORF">IFM89_003720</name>
</gene>
<organism evidence="1 2">
    <name type="scientific">Coptis chinensis</name>
    <dbReference type="NCBI Taxonomy" id="261450"/>
    <lineage>
        <taxon>Eukaryota</taxon>
        <taxon>Viridiplantae</taxon>
        <taxon>Streptophyta</taxon>
        <taxon>Embryophyta</taxon>
        <taxon>Tracheophyta</taxon>
        <taxon>Spermatophyta</taxon>
        <taxon>Magnoliopsida</taxon>
        <taxon>Ranunculales</taxon>
        <taxon>Ranunculaceae</taxon>
        <taxon>Coptidoideae</taxon>
        <taxon>Coptis</taxon>
    </lineage>
</organism>
<reference evidence="1 2" key="1">
    <citation type="submission" date="2020-10" db="EMBL/GenBank/DDBJ databases">
        <title>The Coptis chinensis genome and diversification of protoberbering-type alkaloids.</title>
        <authorList>
            <person name="Wang B."/>
            <person name="Shu S."/>
            <person name="Song C."/>
            <person name="Liu Y."/>
        </authorList>
    </citation>
    <scope>NUCLEOTIDE SEQUENCE [LARGE SCALE GENOMIC DNA]</scope>
    <source>
        <strain evidence="1">HL-2020</strain>
        <tissue evidence="1">Leaf</tissue>
    </source>
</reference>
<comment type="caution">
    <text evidence="1">The sequence shown here is derived from an EMBL/GenBank/DDBJ whole genome shotgun (WGS) entry which is preliminary data.</text>
</comment>
<proteinExistence type="predicted"/>
<dbReference type="AlphaFoldDB" id="A0A835HY98"/>
<evidence type="ECO:0000313" key="2">
    <source>
        <dbReference type="Proteomes" id="UP000631114"/>
    </source>
</evidence>
<dbReference type="EMBL" id="JADFTS010000004">
    <property type="protein sequence ID" value="KAF9607906.1"/>
    <property type="molecule type" value="Genomic_DNA"/>
</dbReference>
<keyword evidence="2" id="KW-1185">Reference proteome</keyword>
<evidence type="ECO:0000313" key="1">
    <source>
        <dbReference type="EMBL" id="KAF9607906.1"/>
    </source>
</evidence>
<sequence>MEYPDFSDSFVTDVVFPSRKEMVNWVQQVGRGMRPKNTLKNLKERFPNNASIIQTLYNFRNKNKVEVMAGREMQNATTSAFDFSERKVMLIDVDAALMKEDFENVSSDGTCGFRRFMIGMGFDKETGGYK</sequence>
<dbReference type="Proteomes" id="UP000631114">
    <property type="component" value="Unassembled WGS sequence"/>
</dbReference>
<name>A0A835HY98_9MAGN</name>
<accession>A0A835HY98</accession>
<protein>
    <submittedName>
        <fullName evidence="1">Uncharacterized protein</fullName>
    </submittedName>
</protein>